<reference evidence="1 2" key="1">
    <citation type="submission" date="2018-11" db="EMBL/GenBank/DDBJ databases">
        <title>Rufibacter latericius sp. nov., isolated from water in Baiyang Lake.</title>
        <authorList>
            <person name="Yang Y."/>
        </authorList>
    </citation>
    <scope>NUCLEOTIDE SEQUENCE [LARGE SCALE GENOMIC DNA]</scope>
    <source>
        <strain evidence="1 2">R-22-1c-1</strain>
    </source>
</reference>
<proteinExistence type="predicted"/>
<name>A0A3M9MBQ7_9BACT</name>
<dbReference type="Proteomes" id="UP000272117">
    <property type="component" value="Unassembled WGS sequence"/>
</dbReference>
<organism evidence="1 2">
    <name type="scientific">Rufibacter latericius</name>
    <dbReference type="NCBI Taxonomy" id="2487040"/>
    <lineage>
        <taxon>Bacteria</taxon>
        <taxon>Pseudomonadati</taxon>
        <taxon>Bacteroidota</taxon>
        <taxon>Cytophagia</taxon>
        <taxon>Cytophagales</taxon>
        <taxon>Hymenobacteraceae</taxon>
        <taxon>Rufibacter</taxon>
    </lineage>
</organism>
<sequence length="553" mass="62968">MKKSNNLYATLKCLRFDNNFLYDSFSIRPVPLAFDPDEILSLEFPEGYGDLERDKIVFIVSAFYTVPARDKGAIKWENFINVYPYIIRLVPDCVGYLDMLVRHNVLFSSEQWHFGRCPKHGFAFTEEYEAPGFKVEYLRVTEFIDQIMLNEFKRLNGMNLYPQLSNFYINGKLTIDFDAYHEYLANGWDPRASEVSFMDRGANLNILALNTKLFKAFDLNTHRYLFSLDPKTRLVSTTLMDLPKDARQFVRYAGNYLSEVKVCELTNVVFTALLDAGKWGFDDEFYVYLKALANKKRGGKTRTVQGIPLLSGMHSKLSFNEYRLLYSHSIAKAKSSKLKKPKNNLMNVGSLQLDGNESLLALLYDTSLTPNIARSLIKLFNKKINGEEYMEVTKFRNVVSKGGLFNCLFDALRVLSPESSNVQVRESLGHVIYGKGYKSTQQLAMIKAFKGVFPTIHTFVKLLNKMTNGNCVGLLEQMEGKFILDSICHRINNKASNLPLSPLRHGVVTTGGNEDYVALMIREEVQTSFELPCSIKVIPWGPAKPKDSYAMAA</sequence>
<comment type="caution">
    <text evidence="1">The sequence shown here is derived from an EMBL/GenBank/DDBJ whole genome shotgun (WGS) entry which is preliminary data.</text>
</comment>
<protein>
    <submittedName>
        <fullName evidence="1">Uncharacterized protein</fullName>
    </submittedName>
</protein>
<dbReference type="AlphaFoldDB" id="A0A3M9MBQ7"/>
<dbReference type="EMBL" id="RJJD01000021">
    <property type="protein sequence ID" value="RNI22605.1"/>
    <property type="molecule type" value="Genomic_DNA"/>
</dbReference>
<gene>
    <name evidence="1" type="ORF">EFB08_21150</name>
</gene>
<accession>A0A3M9MBQ7</accession>
<evidence type="ECO:0000313" key="2">
    <source>
        <dbReference type="Proteomes" id="UP000272117"/>
    </source>
</evidence>
<evidence type="ECO:0000313" key="1">
    <source>
        <dbReference type="EMBL" id="RNI22605.1"/>
    </source>
</evidence>
<dbReference type="RefSeq" id="WP_123128962.1">
    <property type="nucleotide sequence ID" value="NZ_RJJD01000021.1"/>
</dbReference>
<keyword evidence="2" id="KW-1185">Reference proteome</keyword>